<sequence>MSIAVPKKQMTVIQAAFIGVGSMVGAGIFALLGAAGAVAGSAVWVSFLVAGGIAGLQGYSFAKLGATYPSGGGMLAYLARGFGEGHVTGIVSWLFYVTGAIVGAMVASSFGGYASAVLTGRDPGWAKVFAVALIAVMTFLNAVGSTAVAKVQSLIVKVVLAILSLFAIVTIVNWNPTLLDPAGYPGVREIVASVALTFFAFLGFGVITFTAKDLPDPSRQLPRAMYLALAIATTVYVAVSLGVFGTLTADQVVAYGATALAEAAKPTLGQFGYVLMVITALLSTSGAVNASLYPSVGMTRHLASVGQFPPVFGRSLGRRQVPVGLLVMAGLAAGMVVLFNLNSIASLGSAVALLIFSAVTLAHFKVYRETGALLFVLIIALIATLGTFVVFCTTTLVNEPATAAALVVILALALITDLLWKRTRSRAK</sequence>
<evidence type="ECO:0000313" key="7">
    <source>
        <dbReference type="EMBL" id="RKR13665.1"/>
    </source>
</evidence>
<keyword evidence="5 6" id="KW-0472">Membrane</keyword>
<keyword evidence="4 6" id="KW-1133">Transmembrane helix</keyword>
<protein>
    <submittedName>
        <fullName evidence="7">Amino acid:proton symporter (ABT family)</fullName>
    </submittedName>
</protein>
<evidence type="ECO:0000256" key="4">
    <source>
        <dbReference type="ARBA" id="ARBA00022989"/>
    </source>
</evidence>
<dbReference type="InterPro" id="IPR050367">
    <property type="entry name" value="APC_superfamily"/>
</dbReference>
<feature type="transmembrane region" description="Helical" evidence="6">
    <location>
        <begin position="223"/>
        <end position="244"/>
    </location>
</feature>
<evidence type="ECO:0000256" key="2">
    <source>
        <dbReference type="ARBA" id="ARBA00022475"/>
    </source>
</evidence>
<dbReference type="GO" id="GO:0022857">
    <property type="term" value="F:transmembrane transporter activity"/>
    <property type="evidence" value="ECO:0007669"/>
    <property type="project" value="InterPro"/>
</dbReference>
<feature type="transmembrane region" description="Helical" evidence="6">
    <location>
        <begin position="271"/>
        <end position="292"/>
    </location>
</feature>
<keyword evidence="2" id="KW-1003">Cell membrane</keyword>
<dbReference type="AlphaFoldDB" id="A0A495E9W1"/>
<dbReference type="PIRSF" id="PIRSF006060">
    <property type="entry name" value="AA_transporter"/>
    <property type="match status" value="1"/>
</dbReference>
<dbReference type="InterPro" id="IPR002293">
    <property type="entry name" value="AA/rel_permease1"/>
</dbReference>
<evidence type="ECO:0000256" key="6">
    <source>
        <dbReference type="SAM" id="Phobius"/>
    </source>
</evidence>
<evidence type="ECO:0000256" key="3">
    <source>
        <dbReference type="ARBA" id="ARBA00022692"/>
    </source>
</evidence>
<feature type="transmembrane region" description="Helical" evidence="6">
    <location>
        <begin position="124"/>
        <end position="142"/>
    </location>
</feature>
<organism evidence="7 8">
    <name type="scientific">Arthrobacter oryzae</name>
    <dbReference type="NCBI Taxonomy" id="409290"/>
    <lineage>
        <taxon>Bacteria</taxon>
        <taxon>Bacillati</taxon>
        <taxon>Actinomycetota</taxon>
        <taxon>Actinomycetes</taxon>
        <taxon>Micrococcales</taxon>
        <taxon>Micrococcaceae</taxon>
        <taxon>Arthrobacter</taxon>
    </lineage>
</organism>
<reference evidence="7 8" key="1">
    <citation type="submission" date="2018-10" db="EMBL/GenBank/DDBJ databases">
        <title>Genomic Encyclopedia of Type Strains, Phase IV (KMG-IV): sequencing the most valuable type-strain genomes for metagenomic binning, comparative biology and taxonomic classification.</title>
        <authorList>
            <person name="Goeker M."/>
        </authorList>
    </citation>
    <scope>NUCLEOTIDE SEQUENCE [LARGE SCALE GENOMIC DNA]</scope>
    <source>
        <strain evidence="7 8">DSM 25586</strain>
    </source>
</reference>
<dbReference type="Proteomes" id="UP000276055">
    <property type="component" value="Unassembled WGS sequence"/>
</dbReference>
<feature type="transmembrane region" description="Helical" evidence="6">
    <location>
        <begin position="371"/>
        <end position="397"/>
    </location>
</feature>
<feature type="transmembrane region" description="Helical" evidence="6">
    <location>
        <begin position="345"/>
        <end position="364"/>
    </location>
</feature>
<proteinExistence type="predicted"/>
<dbReference type="GO" id="GO:0005886">
    <property type="term" value="C:plasma membrane"/>
    <property type="evidence" value="ECO:0007669"/>
    <property type="project" value="UniProtKB-SubCell"/>
</dbReference>
<comment type="subcellular location">
    <subcellularLocation>
        <location evidence="1">Cell membrane</location>
        <topology evidence="1">Multi-pass membrane protein</topology>
    </subcellularLocation>
</comment>
<feature type="transmembrane region" description="Helical" evidence="6">
    <location>
        <begin position="12"/>
        <end position="35"/>
    </location>
</feature>
<evidence type="ECO:0000256" key="1">
    <source>
        <dbReference type="ARBA" id="ARBA00004651"/>
    </source>
</evidence>
<feature type="transmembrane region" description="Helical" evidence="6">
    <location>
        <begin position="403"/>
        <end position="420"/>
    </location>
</feature>
<gene>
    <name evidence="7" type="ORF">C8D78_3321</name>
</gene>
<feature type="transmembrane region" description="Helical" evidence="6">
    <location>
        <begin position="190"/>
        <end position="211"/>
    </location>
</feature>
<comment type="caution">
    <text evidence="7">The sequence shown here is derived from an EMBL/GenBank/DDBJ whole genome shotgun (WGS) entry which is preliminary data.</text>
</comment>
<dbReference type="Gene3D" id="1.20.1740.10">
    <property type="entry name" value="Amino acid/polyamine transporter I"/>
    <property type="match status" value="1"/>
</dbReference>
<feature type="transmembrane region" description="Helical" evidence="6">
    <location>
        <begin position="154"/>
        <end position="174"/>
    </location>
</feature>
<keyword evidence="3 6" id="KW-0812">Transmembrane</keyword>
<name>A0A495E9W1_9MICC</name>
<dbReference type="EMBL" id="RBIR01000009">
    <property type="protein sequence ID" value="RKR13665.1"/>
    <property type="molecule type" value="Genomic_DNA"/>
</dbReference>
<evidence type="ECO:0000256" key="5">
    <source>
        <dbReference type="ARBA" id="ARBA00023136"/>
    </source>
</evidence>
<accession>A0A495E9W1</accession>
<feature type="transmembrane region" description="Helical" evidence="6">
    <location>
        <begin position="93"/>
        <end position="118"/>
    </location>
</feature>
<dbReference type="PANTHER" id="PTHR42770">
    <property type="entry name" value="AMINO ACID TRANSPORTER-RELATED"/>
    <property type="match status" value="1"/>
</dbReference>
<dbReference type="PANTHER" id="PTHR42770:SF11">
    <property type="entry name" value="INNER MEMBRANE TRANSPORT PROTEIN YBAT"/>
    <property type="match status" value="1"/>
</dbReference>
<dbReference type="Pfam" id="PF13520">
    <property type="entry name" value="AA_permease_2"/>
    <property type="match status" value="1"/>
</dbReference>
<feature type="transmembrane region" description="Helical" evidence="6">
    <location>
        <begin position="41"/>
        <end position="62"/>
    </location>
</feature>
<evidence type="ECO:0000313" key="8">
    <source>
        <dbReference type="Proteomes" id="UP000276055"/>
    </source>
</evidence>
<feature type="transmembrane region" description="Helical" evidence="6">
    <location>
        <begin position="321"/>
        <end position="339"/>
    </location>
</feature>